<protein>
    <submittedName>
        <fullName evidence="1">Uncharacterized protein</fullName>
    </submittedName>
</protein>
<evidence type="ECO:0000313" key="2">
    <source>
        <dbReference type="Proteomes" id="UP000184301"/>
    </source>
</evidence>
<dbReference type="EMBL" id="FQZY01000134">
    <property type="protein sequence ID" value="SHL00825.1"/>
    <property type="molecule type" value="Genomic_DNA"/>
</dbReference>
<keyword evidence="2" id="KW-1185">Reference proteome</keyword>
<dbReference type="AlphaFoldDB" id="A0A1M6X4W4"/>
<sequence>MVYFWIDMNFIGKHFSPVKFLKMVDSQDFEIVYQNEVGDLMKKPFQCGYKRKYEFGTLSIRKKRQLGGIEVYSVPKEQSYEEWYVNFLEEHCKKLIECGIEEITLLTTICFITNEQCNLEYFNREQLKRLMQLPLKLNFPISVFNDTESGQKETFINNGYEEVDKLLSK</sequence>
<dbReference type="STRING" id="1121950.SAMN02745243_04156"/>
<dbReference type="Proteomes" id="UP000184301">
    <property type="component" value="Unassembled WGS sequence"/>
</dbReference>
<proteinExistence type="predicted"/>
<organism evidence="1 2">
    <name type="scientific">Hespellia stercorisuis DSM 15480</name>
    <dbReference type="NCBI Taxonomy" id="1121950"/>
    <lineage>
        <taxon>Bacteria</taxon>
        <taxon>Bacillati</taxon>
        <taxon>Bacillota</taxon>
        <taxon>Clostridia</taxon>
        <taxon>Lachnospirales</taxon>
        <taxon>Lachnospiraceae</taxon>
        <taxon>Hespellia</taxon>
    </lineage>
</organism>
<accession>A0A1M6X4W4</accession>
<gene>
    <name evidence="1" type="ORF">SAMN02745243_04156</name>
</gene>
<reference evidence="1 2" key="1">
    <citation type="submission" date="2016-11" db="EMBL/GenBank/DDBJ databases">
        <authorList>
            <person name="Jaros S."/>
            <person name="Januszkiewicz K."/>
            <person name="Wedrychowicz H."/>
        </authorList>
    </citation>
    <scope>NUCLEOTIDE SEQUENCE [LARGE SCALE GENOMIC DNA]</scope>
    <source>
        <strain evidence="1 2">DSM 15480</strain>
    </source>
</reference>
<dbReference type="RefSeq" id="WP_073113351.1">
    <property type="nucleotide sequence ID" value="NZ_FQZY01000134.1"/>
</dbReference>
<name>A0A1M6X4W4_9FIRM</name>
<evidence type="ECO:0000313" key="1">
    <source>
        <dbReference type="EMBL" id="SHL00825.1"/>
    </source>
</evidence>